<proteinExistence type="predicted"/>
<dbReference type="Gene3D" id="2.40.10.10">
    <property type="entry name" value="Trypsin-like serine proteases"/>
    <property type="match status" value="2"/>
</dbReference>
<comment type="caution">
    <text evidence="5">The sequence shown here is derived from an EMBL/GenBank/DDBJ whole genome shotgun (WGS) entry which is preliminary data.</text>
</comment>
<keyword evidence="1 3" id="KW-0732">Signal</keyword>
<dbReference type="AlphaFoldDB" id="A0A8J3S3L6"/>
<evidence type="ECO:0000256" key="3">
    <source>
        <dbReference type="SAM" id="SignalP"/>
    </source>
</evidence>
<dbReference type="InterPro" id="IPR009003">
    <property type="entry name" value="Peptidase_S1_PA"/>
</dbReference>
<dbReference type="PROSITE" id="PS50240">
    <property type="entry name" value="TRYPSIN_DOM"/>
    <property type="match status" value="1"/>
</dbReference>
<name>A0A8J3S3L6_PLARO</name>
<organism evidence="5 6">
    <name type="scientific">Planobispora rosea</name>
    <dbReference type="NCBI Taxonomy" id="35762"/>
    <lineage>
        <taxon>Bacteria</taxon>
        <taxon>Bacillati</taxon>
        <taxon>Actinomycetota</taxon>
        <taxon>Actinomycetes</taxon>
        <taxon>Streptosporangiales</taxon>
        <taxon>Streptosporangiaceae</taxon>
        <taxon>Planobispora</taxon>
    </lineage>
</organism>
<dbReference type="Proteomes" id="UP000655044">
    <property type="component" value="Unassembled WGS sequence"/>
</dbReference>
<dbReference type="PROSITE" id="PS51257">
    <property type="entry name" value="PROKAR_LIPOPROTEIN"/>
    <property type="match status" value="1"/>
</dbReference>
<sequence length="391" mass="41497">MSPRARRLATALGALLAACATAASAFPGSAAADPHGSAPSSITSVTLTKSSADMKRIAEYWNPARLKKAQDHNPATPEVKPTESTPSSAPASPTPTGGTATGAASGGEDTATTATATTPVKTGTPQTIRPTLPKQRHSTAGTSPITVGKVFFRIGDKDYWCSASSVASANRNLVATAAHCVYDAKLGRPAEYWIFIPGYDKGATPYGIYVGHSLNLHDRFAAWGDYDYDYAFVSVHDGFRWKPGKAAGTYEMESVGSLEDNVGGQGLTTRRGTGLLTYAFGYPAAAHNDGSRPYDGQNLKYCAGRTRTQVAPTRLVEHGLALKCPFTAGASGGPWLVDYDPKSALGYLNGVNSFAWDTDVDRRYDLISSPYFIASTYVVYRWAESQRAPQA</sequence>
<dbReference type="EMBL" id="BOOI01000055">
    <property type="protein sequence ID" value="GIH87142.1"/>
    <property type="molecule type" value="Genomic_DNA"/>
</dbReference>
<reference evidence="5" key="1">
    <citation type="submission" date="2021-01" db="EMBL/GenBank/DDBJ databases">
        <title>Whole genome shotgun sequence of Planobispora rosea NBRC 15558.</title>
        <authorList>
            <person name="Komaki H."/>
            <person name="Tamura T."/>
        </authorList>
    </citation>
    <scope>NUCLEOTIDE SEQUENCE</scope>
    <source>
        <strain evidence="5">NBRC 15558</strain>
    </source>
</reference>
<dbReference type="InterPro" id="IPR050966">
    <property type="entry name" value="Glutamyl_endopeptidase"/>
</dbReference>
<dbReference type="InterPro" id="IPR001254">
    <property type="entry name" value="Trypsin_dom"/>
</dbReference>
<dbReference type="InterPro" id="IPR043504">
    <property type="entry name" value="Peptidase_S1_PA_chymotrypsin"/>
</dbReference>
<gene>
    <name evidence="5" type="ORF">Pro02_55500</name>
</gene>
<feature type="compositionally biased region" description="Polar residues" evidence="2">
    <location>
        <begin position="38"/>
        <end position="49"/>
    </location>
</feature>
<evidence type="ECO:0000259" key="4">
    <source>
        <dbReference type="PROSITE" id="PS50240"/>
    </source>
</evidence>
<dbReference type="SUPFAM" id="SSF50494">
    <property type="entry name" value="Trypsin-like serine proteases"/>
    <property type="match status" value="1"/>
</dbReference>
<dbReference type="PANTHER" id="PTHR15462">
    <property type="entry name" value="SERINE PROTEASE"/>
    <property type="match status" value="1"/>
</dbReference>
<dbReference type="GO" id="GO:0004252">
    <property type="term" value="F:serine-type endopeptidase activity"/>
    <property type="evidence" value="ECO:0007669"/>
    <property type="project" value="InterPro"/>
</dbReference>
<feature type="chain" id="PRO_5038801172" description="Peptidase S1 domain-containing protein" evidence="3">
    <location>
        <begin position="26"/>
        <end position="391"/>
    </location>
</feature>
<evidence type="ECO:0000256" key="2">
    <source>
        <dbReference type="SAM" id="MobiDB-lite"/>
    </source>
</evidence>
<evidence type="ECO:0000313" key="6">
    <source>
        <dbReference type="Proteomes" id="UP000655044"/>
    </source>
</evidence>
<dbReference type="GO" id="GO:0006508">
    <property type="term" value="P:proteolysis"/>
    <property type="evidence" value="ECO:0007669"/>
    <property type="project" value="InterPro"/>
</dbReference>
<evidence type="ECO:0000313" key="5">
    <source>
        <dbReference type="EMBL" id="GIH87142.1"/>
    </source>
</evidence>
<feature type="region of interest" description="Disordered" evidence="2">
    <location>
        <begin position="66"/>
        <end position="141"/>
    </location>
</feature>
<evidence type="ECO:0000256" key="1">
    <source>
        <dbReference type="ARBA" id="ARBA00022729"/>
    </source>
</evidence>
<keyword evidence="6" id="KW-1185">Reference proteome</keyword>
<accession>A0A8J3S3L6</accession>
<feature type="region of interest" description="Disordered" evidence="2">
    <location>
        <begin position="27"/>
        <end position="49"/>
    </location>
</feature>
<feature type="compositionally biased region" description="Low complexity" evidence="2">
    <location>
        <begin position="82"/>
        <end position="127"/>
    </location>
</feature>
<dbReference type="RefSeq" id="WP_189243370.1">
    <property type="nucleotide sequence ID" value="NZ_BMQP01000036.1"/>
</dbReference>
<feature type="domain" description="Peptidase S1" evidence="4">
    <location>
        <begin position="120"/>
        <end position="388"/>
    </location>
</feature>
<protein>
    <recommendedName>
        <fullName evidence="4">Peptidase S1 domain-containing protein</fullName>
    </recommendedName>
</protein>
<feature type="signal peptide" evidence="3">
    <location>
        <begin position="1"/>
        <end position="25"/>
    </location>
</feature>